<evidence type="ECO:0000256" key="1">
    <source>
        <dbReference type="ARBA" id="ARBA00001947"/>
    </source>
</evidence>
<evidence type="ECO:0000256" key="13">
    <source>
        <dbReference type="SAM" id="MobiDB-lite"/>
    </source>
</evidence>
<comment type="caution">
    <text evidence="16">The sequence shown here is derived from an EMBL/GenBank/DDBJ whole genome shotgun (WGS) entry which is preliminary data.</text>
</comment>
<dbReference type="Proteomes" id="UP000887013">
    <property type="component" value="Unassembled WGS sequence"/>
</dbReference>
<dbReference type="AlphaFoldDB" id="A0A8X6P6I3"/>
<keyword evidence="12" id="KW-0325">Glycoprotein</keyword>
<dbReference type="PANTHER" id="PTHR11533:SF276">
    <property type="entry name" value="GLUTAMYL AMINOPEPTIDASE"/>
    <property type="match status" value="1"/>
</dbReference>
<keyword evidence="7" id="KW-0378">Hydrolase</keyword>
<evidence type="ECO:0000259" key="15">
    <source>
        <dbReference type="Pfam" id="PF17900"/>
    </source>
</evidence>
<evidence type="ECO:0000313" key="17">
    <source>
        <dbReference type="Proteomes" id="UP000887013"/>
    </source>
</evidence>
<dbReference type="InterPro" id="IPR001930">
    <property type="entry name" value="Peptidase_M1"/>
</dbReference>
<dbReference type="GO" id="GO:0070006">
    <property type="term" value="F:metalloaminopeptidase activity"/>
    <property type="evidence" value="ECO:0007669"/>
    <property type="project" value="TreeGrafter"/>
</dbReference>
<evidence type="ECO:0000256" key="3">
    <source>
        <dbReference type="ARBA" id="ARBA00022438"/>
    </source>
</evidence>
<dbReference type="GO" id="GO:0005615">
    <property type="term" value="C:extracellular space"/>
    <property type="evidence" value="ECO:0007669"/>
    <property type="project" value="TreeGrafter"/>
</dbReference>
<keyword evidence="10 14" id="KW-1133">Transmembrane helix</keyword>
<feature type="region of interest" description="Disordered" evidence="13">
    <location>
        <begin position="129"/>
        <end position="160"/>
    </location>
</feature>
<keyword evidence="9" id="KW-0735">Signal-anchor</keyword>
<keyword evidence="11 14" id="KW-0472">Membrane</keyword>
<evidence type="ECO:0000256" key="12">
    <source>
        <dbReference type="ARBA" id="ARBA00023180"/>
    </source>
</evidence>
<dbReference type="GO" id="GO:0042277">
    <property type="term" value="F:peptide binding"/>
    <property type="evidence" value="ECO:0007669"/>
    <property type="project" value="TreeGrafter"/>
</dbReference>
<dbReference type="SUPFAM" id="SSF55486">
    <property type="entry name" value="Metalloproteases ('zincins'), catalytic domain"/>
    <property type="match status" value="1"/>
</dbReference>
<feature type="transmembrane region" description="Helical" evidence="14">
    <location>
        <begin position="93"/>
        <end position="114"/>
    </location>
</feature>
<feature type="domain" description="Aminopeptidase N-like N-terminal" evidence="15">
    <location>
        <begin position="173"/>
        <end position="358"/>
    </location>
</feature>
<evidence type="ECO:0000256" key="6">
    <source>
        <dbReference type="ARBA" id="ARBA00022723"/>
    </source>
</evidence>
<keyword evidence="6" id="KW-0479">Metal-binding</keyword>
<comment type="cofactor">
    <cofactor evidence="1">
        <name>Zn(2+)</name>
        <dbReference type="ChEBI" id="CHEBI:29105"/>
    </cofactor>
</comment>
<evidence type="ECO:0000256" key="11">
    <source>
        <dbReference type="ARBA" id="ARBA00023136"/>
    </source>
</evidence>
<dbReference type="Gene3D" id="3.30.2010.30">
    <property type="match status" value="1"/>
</dbReference>
<keyword evidence="3 16" id="KW-0031">Aminopeptidase</keyword>
<dbReference type="GO" id="GO:0006508">
    <property type="term" value="P:proteolysis"/>
    <property type="evidence" value="ECO:0007669"/>
    <property type="project" value="UniProtKB-KW"/>
</dbReference>
<proteinExistence type="predicted"/>
<dbReference type="FunFam" id="2.60.40.1730:FF:000012">
    <property type="entry name" value="Aminopeptidase N"/>
    <property type="match status" value="1"/>
</dbReference>
<reference evidence="16" key="1">
    <citation type="submission" date="2020-08" db="EMBL/GenBank/DDBJ databases">
        <title>Multicomponent nature underlies the extraordinary mechanical properties of spider dragline silk.</title>
        <authorList>
            <person name="Kono N."/>
            <person name="Nakamura H."/>
            <person name="Mori M."/>
            <person name="Yoshida Y."/>
            <person name="Ohtoshi R."/>
            <person name="Malay A.D."/>
            <person name="Moran D.A.P."/>
            <person name="Tomita M."/>
            <person name="Numata K."/>
            <person name="Arakawa K."/>
        </authorList>
    </citation>
    <scope>NUCLEOTIDE SEQUENCE</scope>
</reference>
<evidence type="ECO:0000256" key="4">
    <source>
        <dbReference type="ARBA" id="ARBA00022670"/>
    </source>
</evidence>
<dbReference type="Pfam" id="PF17900">
    <property type="entry name" value="Peptidase_M1_N"/>
    <property type="match status" value="1"/>
</dbReference>
<gene>
    <name evidence="16" type="primary">ENPEP</name>
    <name evidence="16" type="ORF">NPIL_582731</name>
</gene>
<dbReference type="OrthoDB" id="6420978at2759"/>
<accession>A0A8X6P6I3</accession>
<dbReference type="SUPFAM" id="SSF63737">
    <property type="entry name" value="Leukotriene A4 hydrolase N-terminal domain"/>
    <property type="match status" value="1"/>
</dbReference>
<dbReference type="InterPro" id="IPR045357">
    <property type="entry name" value="Aminopeptidase_N-like_N"/>
</dbReference>
<dbReference type="InterPro" id="IPR050344">
    <property type="entry name" value="Peptidase_M1_aminopeptidases"/>
</dbReference>
<evidence type="ECO:0000256" key="10">
    <source>
        <dbReference type="ARBA" id="ARBA00022989"/>
    </source>
</evidence>
<organism evidence="16 17">
    <name type="scientific">Nephila pilipes</name>
    <name type="common">Giant wood spider</name>
    <name type="synonym">Nephila maculata</name>
    <dbReference type="NCBI Taxonomy" id="299642"/>
    <lineage>
        <taxon>Eukaryota</taxon>
        <taxon>Metazoa</taxon>
        <taxon>Ecdysozoa</taxon>
        <taxon>Arthropoda</taxon>
        <taxon>Chelicerata</taxon>
        <taxon>Arachnida</taxon>
        <taxon>Araneae</taxon>
        <taxon>Araneomorphae</taxon>
        <taxon>Entelegynae</taxon>
        <taxon>Araneoidea</taxon>
        <taxon>Nephilidae</taxon>
        <taxon>Nephila</taxon>
    </lineage>
</organism>
<evidence type="ECO:0000313" key="16">
    <source>
        <dbReference type="EMBL" id="GFT54244.1"/>
    </source>
</evidence>
<keyword evidence="5 14" id="KW-0812">Transmembrane</keyword>
<dbReference type="PRINTS" id="PR00756">
    <property type="entry name" value="ALADIPTASE"/>
</dbReference>
<keyword evidence="17" id="KW-1185">Reference proteome</keyword>
<dbReference type="InterPro" id="IPR042097">
    <property type="entry name" value="Aminopeptidase_N-like_N_sf"/>
</dbReference>
<dbReference type="EMBL" id="BMAW01112750">
    <property type="protein sequence ID" value="GFT54244.1"/>
    <property type="molecule type" value="Genomic_DNA"/>
</dbReference>
<dbReference type="GO" id="GO:0005737">
    <property type="term" value="C:cytoplasm"/>
    <property type="evidence" value="ECO:0007669"/>
    <property type="project" value="TreeGrafter"/>
</dbReference>
<dbReference type="Gene3D" id="2.60.40.1730">
    <property type="entry name" value="tricorn interacting facor f3 domain"/>
    <property type="match status" value="1"/>
</dbReference>
<evidence type="ECO:0000256" key="14">
    <source>
        <dbReference type="SAM" id="Phobius"/>
    </source>
</evidence>
<dbReference type="GO" id="GO:0008270">
    <property type="term" value="F:zinc ion binding"/>
    <property type="evidence" value="ECO:0007669"/>
    <property type="project" value="TreeGrafter"/>
</dbReference>
<dbReference type="PANTHER" id="PTHR11533">
    <property type="entry name" value="PROTEASE M1 ZINC METALLOPROTEASE"/>
    <property type="match status" value="1"/>
</dbReference>
<keyword evidence="8" id="KW-0862">Zinc</keyword>
<dbReference type="InterPro" id="IPR034016">
    <property type="entry name" value="M1_APN-typ"/>
</dbReference>
<dbReference type="CDD" id="cd09601">
    <property type="entry name" value="M1_APN-Q_like"/>
    <property type="match status" value="1"/>
</dbReference>
<evidence type="ECO:0000256" key="5">
    <source>
        <dbReference type="ARBA" id="ARBA00022692"/>
    </source>
</evidence>
<evidence type="ECO:0000256" key="8">
    <source>
        <dbReference type="ARBA" id="ARBA00022833"/>
    </source>
</evidence>
<sequence>MSILISSWCFVKNSSVSSSEASVGRESVIGPTAVAAGFTDDSPFAFSSTAFAVEGGEEHRWDLLSAFNLLVIKEVTTSNWKEMAKLLVSQPSCIFAVIIFVLLVFSVGLLVFVLKGQLHHENSLERVAVHQEGSTTPVPQTALPDNQADAAGHTSQPEDTPWLDFRLPKTVIPVHYDLLLHPDLNVDTFSGTVNISVNVTATTQHFVVHAYRLNIRHVQVSDARQKVLTVEKHFAYSPHEYFVVSMEEKVKPGSYKLRFKFGGTLNGTIIGFYESRYKNNKNETRYLATSKFQPTYARRAFPCFDEPSFKCTFSVALVHDEGHVALSNMPAQTTEPYPADPRFFVTRFQKSVPMVTYLACFIVSDFQFQGTTTSSGKPFRVYTTPDQVNLTTYALNFGSRVLEYFEKYFGIDYPLPKQGEFLFFQHSNNLKEIAAFLLKCL</sequence>
<dbReference type="GO" id="GO:0016020">
    <property type="term" value="C:membrane"/>
    <property type="evidence" value="ECO:0007669"/>
    <property type="project" value="UniProtKB-SubCell"/>
</dbReference>
<keyword evidence="4" id="KW-0645">Protease</keyword>
<dbReference type="GO" id="GO:0043171">
    <property type="term" value="P:peptide catabolic process"/>
    <property type="evidence" value="ECO:0007669"/>
    <property type="project" value="TreeGrafter"/>
</dbReference>
<evidence type="ECO:0000256" key="7">
    <source>
        <dbReference type="ARBA" id="ARBA00022801"/>
    </source>
</evidence>
<evidence type="ECO:0000256" key="9">
    <source>
        <dbReference type="ARBA" id="ARBA00022968"/>
    </source>
</evidence>
<evidence type="ECO:0000256" key="2">
    <source>
        <dbReference type="ARBA" id="ARBA00004606"/>
    </source>
</evidence>
<protein>
    <submittedName>
        <fullName evidence="16">Glutamyl aminopeptidase</fullName>
    </submittedName>
</protein>
<name>A0A8X6P6I3_NEPPI</name>
<comment type="subcellular location">
    <subcellularLocation>
        <location evidence="2">Membrane</location>
        <topology evidence="2">Single-pass type II membrane protein</topology>
    </subcellularLocation>
</comment>